<evidence type="ECO:0000256" key="1">
    <source>
        <dbReference type="ARBA" id="ARBA00004442"/>
    </source>
</evidence>
<organism evidence="9 10">
    <name type="scientific">Bacteroides thetaiotaomicron</name>
    <dbReference type="NCBI Taxonomy" id="818"/>
    <lineage>
        <taxon>Bacteria</taxon>
        <taxon>Pseudomonadati</taxon>
        <taxon>Bacteroidota</taxon>
        <taxon>Bacteroidia</taxon>
        <taxon>Bacteroidales</taxon>
        <taxon>Bacteroidaceae</taxon>
        <taxon>Bacteroides</taxon>
    </lineage>
</organism>
<keyword evidence="3 6" id="KW-0732">Signal</keyword>
<dbReference type="SUPFAM" id="SSF48452">
    <property type="entry name" value="TPR-like"/>
    <property type="match status" value="1"/>
</dbReference>
<dbReference type="InterPro" id="IPR033985">
    <property type="entry name" value="SusD-like_N"/>
</dbReference>
<evidence type="ECO:0000256" key="2">
    <source>
        <dbReference type="ARBA" id="ARBA00006275"/>
    </source>
</evidence>
<feature type="chain" id="PRO_5008034790" evidence="6">
    <location>
        <begin position="20"/>
        <end position="673"/>
    </location>
</feature>
<protein>
    <submittedName>
        <fullName evidence="9">RagB/SusD domain protein</fullName>
    </submittedName>
</protein>
<evidence type="ECO:0000259" key="8">
    <source>
        <dbReference type="Pfam" id="PF14322"/>
    </source>
</evidence>
<sequence length="673" mass="76227">MKKIIKYLFLLTGGSFILASCNDFLDREPLDSVTPDNFFFTENDLAAYAVKHYNFTTHEGFNAGIWKNDNATDNQAATDYDKKWIPGQWKVPEAYDNPASNDPWYFSAIREANYFLETVVPRFEKGEIEGSETNIKHYIGEMYFLRAKNYLSKLETFGDFPIIKNTLPDESESLIQASKRAPRYKVAHFILEDLDQAISLLTNNISGGKNRITKNAALLLKSRAALFEASWLTYHKGTALVPGGPGWPGKAEDIADFNIDTEIAFFLKEAKAAAKEVIGNAALVQNTAKDCMDETVKTDEDKYKMSNPYFAQFSANSLEGYSEILMWRAYNLLDYKIVHSAPFYIRVGGNTGFTRQYVESFLCRDGKPIYATDQYKGDESLLNVRKNRDLRLQLFLMTPGETLSPNVMNGTPDLLPEVPQLLDITEKRCVTGYQVRKGLSGNWYRDGNTAIEGCPVYRAAEAYLNYIEADCMEHNGTSIGSEAAGYWGDLRERAGLPRDYTVTVNNTDLSKELDWAIYSAGKLVSPLLYNIRRERRCELLAEGLRMLDLKRWRALDQVKQFVIQGVNLWESDLKDKYMQDGKNLLIQEGTEGQTSNVSSYVNSGKYLCPYRSVKTNNLMYDAGYTWCEAHYLNPIAITHFRITASNPNDLSTSIIYQNPGWPIQANEGPIGIK</sequence>
<dbReference type="PROSITE" id="PS51257">
    <property type="entry name" value="PROKAR_LIPOPROTEIN"/>
    <property type="match status" value="1"/>
</dbReference>
<dbReference type="Pfam" id="PF07980">
    <property type="entry name" value="SusD_RagB"/>
    <property type="match status" value="1"/>
</dbReference>
<dbReference type="RefSeq" id="WP_055301142.1">
    <property type="nucleotide sequence ID" value="NZ_CZAP01000028.1"/>
</dbReference>
<accession>A0A174UGR9</accession>
<evidence type="ECO:0000256" key="5">
    <source>
        <dbReference type="ARBA" id="ARBA00023237"/>
    </source>
</evidence>
<gene>
    <name evidence="9" type="ORF">ERS852511_04667</name>
</gene>
<dbReference type="InterPro" id="IPR011990">
    <property type="entry name" value="TPR-like_helical_dom_sf"/>
</dbReference>
<proteinExistence type="inferred from homology"/>
<evidence type="ECO:0000256" key="4">
    <source>
        <dbReference type="ARBA" id="ARBA00023136"/>
    </source>
</evidence>
<feature type="domain" description="SusD-like N-terminal" evidence="8">
    <location>
        <begin position="23"/>
        <end position="224"/>
    </location>
</feature>
<dbReference type="InterPro" id="IPR012944">
    <property type="entry name" value="SusD_RagB_dom"/>
</dbReference>
<dbReference type="Gene3D" id="1.25.40.390">
    <property type="match status" value="1"/>
</dbReference>
<feature type="signal peptide" evidence="6">
    <location>
        <begin position="1"/>
        <end position="19"/>
    </location>
</feature>
<dbReference type="AlphaFoldDB" id="A0A174UGR9"/>
<dbReference type="Proteomes" id="UP000095576">
    <property type="component" value="Unassembled WGS sequence"/>
</dbReference>
<reference evidence="9 10" key="1">
    <citation type="submission" date="2015-09" db="EMBL/GenBank/DDBJ databases">
        <authorList>
            <consortium name="Pathogen Informatics"/>
        </authorList>
    </citation>
    <scope>NUCLEOTIDE SEQUENCE [LARGE SCALE GENOMIC DNA]</scope>
    <source>
        <strain evidence="9 10">2789STDY5834899</strain>
    </source>
</reference>
<evidence type="ECO:0000259" key="7">
    <source>
        <dbReference type="Pfam" id="PF07980"/>
    </source>
</evidence>
<evidence type="ECO:0000313" key="9">
    <source>
        <dbReference type="EMBL" id="CUQ18259.1"/>
    </source>
</evidence>
<evidence type="ECO:0000256" key="3">
    <source>
        <dbReference type="ARBA" id="ARBA00022729"/>
    </source>
</evidence>
<dbReference type="EMBL" id="CZAP01000028">
    <property type="protein sequence ID" value="CUQ18259.1"/>
    <property type="molecule type" value="Genomic_DNA"/>
</dbReference>
<feature type="domain" description="RagB/SusD" evidence="7">
    <location>
        <begin position="342"/>
        <end position="661"/>
    </location>
</feature>
<evidence type="ECO:0000256" key="6">
    <source>
        <dbReference type="SAM" id="SignalP"/>
    </source>
</evidence>
<comment type="similarity">
    <text evidence="2">Belongs to the SusD family.</text>
</comment>
<name>A0A174UGR9_BACT4</name>
<dbReference type="Pfam" id="PF14322">
    <property type="entry name" value="SusD-like_3"/>
    <property type="match status" value="1"/>
</dbReference>
<evidence type="ECO:0000313" key="10">
    <source>
        <dbReference type="Proteomes" id="UP000095576"/>
    </source>
</evidence>
<dbReference type="GO" id="GO:0009279">
    <property type="term" value="C:cell outer membrane"/>
    <property type="evidence" value="ECO:0007669"/>
    <property type="project" value="UniProtKB-SubCell"/>
</dbReference>
<keyword evidence="5" id="KW-0998">Cell outer membrane</keyword>
<comment type="subcellular location">
    <subcellularLocation>
        <location evidence="1">Cell outer membrane</location>
    </subcellularLocation>
</comment>
<keyword evidence="4" id="KW-0472">Membrane</keyword>